<comment type="caution">
    <text evidence="1">The sequence shown here is derived from an EMBL/GenBank/DDBJ whole genome shotgun (WGS) entry which is preliminary data.</text>
</comment>
<proteinExistence type="predicted"/>
<evidence type="ECO:0000313" key="1">
    <source>
        <dbReference type="EMBL" id="MDR6939248.1"/>
    </source>
</evidence>
<dbReference type="Proteomes" id="UP001266099">
    <property type="component" value="Unassembled WGS sequence"/>
</dbReference>
<dbReference type="InterPro" id="IPR036390">
    <property type="entry name" value="WH_DNA-bd_sf"/>
</dbReference>
<dbReference type="SUPFAM" id="SSF46785">
    <property type="entry name" value="Winged helix' DNA-binding domain"/>
    <property type="match status" value="1"/>
</dbReference>
<gene>
    <name evidence="1" type="ORF">J2S36_000791</name>
</gene>
<name>A0ABU1T1I6_9ACTO</name>
<organism evidence="1 2">
    <name type="scientific">Arcanobacterium hippocoleae</name>
    <dbReference type="NCBI Taxonomy" id="149017"/>
    <lineage>
        <taxon>Bacteria</taxon>
        <taxon>Bacillati</taxon>
        <taxon>Actinomycetota</taxon>
        <taxon>Actinomycetes</taxon>
        <taxon>Actinomycetales</taxon>
        <taxon>Actinomycetaceae</taxon>
        <taxon>Arcanobacterium</taxon>
    </lineage>
</organism>
<dbReference type="EMBL" id="JAVDUJ010000001">
    <property type="protein sequence ID" value="MDR6939248.1"/>
    <property type="molecule type" value="Genomic_DNA"/>
</dbReference>
<dbReference type="RefSeq" id="WP_309955789.1">
    <property type="nucleotide sequence ID" value="NZ_JAVDUJ010000001.1"/>
</dbReference>
<sequence>MSGNLVSFVPRCVSLPIELWQRQELTYVELGILVILLSGDLEDGGYRSLARRSGAGEKACRAALRRLERAGLVYRFLMVKDGKKHSVMVSSPFPVSVDQACEKLLQAREGDVVSCLSHPSFSKSKEISGEACDKTGIEPSMA</sequence>
<evidence type="ECO:0000313" key="2">
    <source>
        <dbReference type="Proteomes" id="UP001266099"/>
    </source>
</evidence>
<dbReference type="GO" id="GO:0003677">
    <property type="term" value="F:DNA binding"/>
    <property type="evidence" value="ECO:0007669"/>
    <property type="project" value="UniProtKB-KW"/>
</dbReference>
<reference evidence="1 2" key="1">
    <citation type="submission" date="2023-07" db="EMBL/GenBank/DDBJ databases">
        <title>Sequencing the genomes of 1000 actinobacteria strains.</title>
        <authorList>
            <person name="Klenk H.-P."/>
        </authorList>
    </citation>
    <scope>NUCLEOTIDE SEQUENCE [LARGE SCALE GENOMIC DNA]</scope>
    <source>
        <strain evidence="1 2">DSM 15539</strain>
    </source>
</reference>
<accession>A0ABU1T1I6</accession>
<keyword evidence="1" id="KW-0238">DNA-binding</keyword>
<protein>
    <submittedName>
        <fullName evidence="1">DNA-binding Lrp family transcriptional regulator</fullName>
    </submittedName>
</protein>
<keyword evidence="2" id="KW-1185">Reference proteome</keyword>